<dbReference type="RefSeq" id="XP_017207990.1">
    <property type="nucleotide sequence ID" value="XM_017352501.4"/>
</dbReference>
<dbReference type="AGR" id="ZFIN:ZDB-GENE-041014-350"/>
<keyword evidence="2" id="KW-1185">Reference proteome</keyword>
<dbReference type="AlphaFoldDB" id="A0A8M6YUT9"/>
<gene>
    <name evidence="3 4" type="primary">si:ch211-245h14.1</name>
</gene>
<dbReference type="GeneID" id="563420"/>
<feature type="compositionally biased region" description="Low complexity" evidence="1">
    <location>
        <begin position="171"/>
        <end position="180"/>
    </location>
</feature>
<organism evidence="2 3">
    <name type="scientific">Danio rerio</name>
    <name type="common">Zebrafish</name>
    <name type="synonym">Brachydanio rerio</name>
    <dbReference type="NCBI Taxonomy" id="7955"/>
    <lineage>
        <taxon>Eukaryota</taxon>
        <taxon>Metazoa</taxon>
        <taxon>Chordata</taxon>
        <taxon>Craniata</taxon>
        <taxon>Vertebrata</taxon>
        <taxon>Euteleostomi</taxon>
        <taxon>Actinopterygii</taxon>
        <taxon>Neopterygii</taxon>
        <taxon>Teleostei</taxon>
        <taxon>Ostariophysi</taxon>
        <taxon>Cypriniformes</taxon>
        <taxon>Danionidae</taxon>
        <taxon>Danioninae</taxon>
        <taxon>Danio</taxon>
    </lineage>
</organism>
<accession>A0A8M6YUT9</accession>
<evidence type="ECO:0000256" key="1">
    <source>
        <dbReference type="SAM" id="MobiDB-lite"/>
    </source>
</evidence>
<feature type="compositionally biased region" description="Basic and acidic residues" evidence="1">
    <location>
        <begin position="154"/>
        <end position="165"/>
    </location>
</feature>
<proteinExistence type="predicted"/>
<protein>
    <submittedName>
        <fullName evidence="3">Uncharacterized protein isoform X1</fullName>
    </submittedName>
</protein>
<dbReference type="PANTHER" id="PTHR34488:SF1">
    <property type="entry name" value="SI:CH211-245H14.1-RELATED"/>
    <property type="match status" value="1"/>
</dbReference>
<evidence type="ECO:0000313" key="2">
    <source>
        <dbReference type="Proteomes" id="UP000000437"/>
    </source>
</evidence>
<dbReference type="PANTHER" id="PTHR34488">
    <property type="entry name" value="SI:CH211-245H14.1-RELATED"/>
    <property type="match status" value="1"/>
</dbReference>
<dbReference type="Proteomes" id="UP000000437">
    <property type="component" value="Chromosome 20"/>
</dbReference>
<reference evidence="3" key="1">
    <citation type="submission" date="2025-08" db="UniProtKB">
        <authorList>
            <consortium name="RefSeq"/>
        </authorList>
    </citation>
    <scope>IDENTIFICATION</scope>
    <source>
        <strain evidence="3">Tuebingen</strain>
        <tissue evidence="3">Fibroblasts and whole tissue</tissue>
    </source>
</reference>
<dbReference type="ZFIN" id="ZDB-GENE-041014-350">
    <property type="gene designation" value="si:ch211-245h14.1"/>
</dbReference>
<evidence type="ECO:0000313" key="3">
    <source>
        <dbReference type="RefSeq" id="XP_017207990.1"/>
    </source>
</evidence>
<dbReference type="OrthoDB" id="8446971at2759"/>
<sequence>MNNAGSSTWLPPAFAWINPKTWGSNKEKNARAVREEINLISGSSVLDEAGIDDAQVLTLTREDLNELFPGIKNFQLRRTIMAIITESVKDSSGPQTFDAALKQLMAHNSNDPAVHEVVKESLRAFREVDQQLKSAQASLKPYIDILSSLSEAPSRKEDWETERTSSRKKLPSPSHTSSRSSIKKKTYEPSVKVHLLLCGRTLGAHTQVLAGLPGVQASELMDCQLILAFCPVVSRVGTDIEEALKKIPGVTSCKVVSGSKRYIKLYRKTQQMLISQQSW</sequence>
<evidence type="ECO:0000313" key="4">
    <source>
        <dbReference type="ZFIN" id="ZDB-GENE-041014-350"/>
    </source>
</evidence>
<name>A0A8M6YUT9_DANRE</name>
<feature type="region of interest" description="Disordered" evidence="1">
    <location>
        <begin position="154"/>
        <end position="184"/>
    </location>
</feature>